<dbReference type="Proteomes" id="UP000005336">
    <property type="component" value="Unassembled WGS sequence"/>
</dbReference>
<dbReference type="PATRIC" id="fig|1030841.3.peg.374"/>
<name>G4CMR0_9NEIS</name>
<sequence>MSRRYRVPLQNHRLLPAAKKYLTKRKCLSEKPQWASGRHLHLAFF</sequence>
<dbReference type="HOGENOM" id="CLU_3202497_0_0_4"/>
<organism evidence="1 2">
    <name type="scientific">Neisseria wadsworthii 9715</name>
    <dbReference type="NCBI Taxonomy" id="1030841"/>
    <lineage>
        <taxon>Bacteria</taxon>
        <taxon>Pseudomonadati</taxon>
        <taxon>Pseudomonadota</taxon>
        <taxon>Betaproteobacteria</taxon>
        <taxon>Neisseriales</taxon>
        <taxon>Neisseriaceae</taxon>
        <taxon>Neisseria</taxon>
    </lineage>
</organism>
<keyword evidence="2" id="KW-1185">Reference proteome</keyword>
<comment type="caution">
    <text evidence="1">The sequence shown here is derived from an EMBL/GenBank/DDBJ whole genome shotgun (WGS) entry which is preliminary data.</text>
</comment>
<protein>
    <submittedName>
        <fullName evidence="1">Uncharacterized protein</fullName>
    </submittedName>
</protein>
<proteinExistence type="predicted"/>
<evidence type="ECO:0000313" key="2">
    <source>
        <dbReference type="Proteomes" id="UP000005336"/>
    </source>
</evidence>
<gene>
    <name evidence="1" type="ORF">HMPREF9370_0369</name>
</gene>
<dbReference type="EMBL" id="AGAZ01000013">
    <property type="protein sequence ID" value="EGZ50960.1"/>
    <property type="molecule type" value="Genomic_DNA"/>
</dbReference>
<reference evidence="1 2" key="1">
    <citation type="submission" date="2011-06" db="EMBL/GenBank/DDBJ databases">
        <authorList>
            <person name="Muzny D."/>
            <person name="Qin X."/>
            <person name="Deng J."/>
            <person name="Jiang H."/>
            <person name="Liu Y."/>
            <person name="Qu J."/>
            <person name="Song X.-Z."/>
            <person name="Zhang L."/>
            <person name="Thornton R."/>
            <person name="Coyle M."/>
            <person name="Francisco L."/>
            <person name="Jackson L."/>
            <person name="Javaid M."/>
            <person name="Korchina V."/>
            <person name="Kovar C."/>
            <person name="Mata R."/>
            <person name="Mathew T."/>
            <person name="Ngo R."/>
            <person name="Nguyen L."/>
            <person name="Nguyen N."/>
            <person name="Okwuonu G."/>
            <person name="Ongeri F."/>
            <person name="Pham C."/>
            <person name="Simmons D."/>
            <person name="Wilczek-Boney K."/>
            <person name="Hale W."/>
            <person name="Jakkamsetti A."/>
            <person name="Pham P."/>
            <person name="Ruth R."/>
            <person name="San Lucas F."/>
            <person name="Warren J."/>
            <person name="Zhang J."/>
            <person name="Zhao Z."/>
            <person name="Zhou C."/>
            <person name="Zhu D."/>
            <person name="Lee S."/>
            <person name="Bess C."/>
            <person name="Blankenburg K."/>
            <person name="Forbes L."/>
            <person name="Fu Q."/>
            <person name="Gubbala S."/>
            <person name="Hirani K."/>
            <person name="Jayaseelan J.C."/>
            <person name="Lara F."/>
            <person name="Munidasa M."/>
            <person name="Palculict T."/>
            <person name="Patil S."/>
            <person name="Pu L.-L."/>
            <person name="Saada N."/>
            <person name="Tang L."/>
            <person name="Weissenberger G."/>
            <person name="Zhu Y."/>
            <person name="Hemphill L."/>
            <person name="Shang Y."/>
            <person name="Youmans B."/>
            <person name="Ayvaz T."/>
            <person name="Ross M."/>
            <person name="Santibanez J."/>
            <person name="Aqrawi P."/>
            <person name="Gross S."/>
            <person name="Joshi V."/>
            <person name="Fowler G."/>
            <person name="Nazareth L."/>
            <person name="Reid J."/>
            <person name="Worley K."/>
            <person name="Petrosino J."/>
            <person name="Highlander S."/>
            <person name="Gibbs R."/>
        </authorList>
    </citation>
    <scope>NUCLEOTIDE SEQUENCE [LARGE SCALE GENOMIC DNA]</scope>
    <source>
        <strain evidence="1 2">9715</strain>
    </source>
</reference>
<accession>G4CMR0</accession>
<dbReference type="AlphaFoldDB" id="G4CMR0"/>
<dbReference type="STRING" id="1030841.HMPREF9370_0369"/>
<evidence type="ECO:0000313" key="1">
    <source>
        <dbReference type="EMBL" id="EGZ50960.1"/>
    </source>
</evidence>